<sequence>MPDEIDRYGPLGFYHLAEDFCRAAVHSASLENSKPRLHYNLVLYHLHTHSIELTLKAFLRAKGIDVKELKNKFSHGMMGLMAAATRKGSGLLAACDALLRPDILALQLR</sequence>
<feature type="non-terminal residue" evidence="1">
    <location>
        <position position="109"/>
    </location>
</feature>
<accession>A0A5S4YAG0</accession>
<dbReference type="Proteomes" id="UP000324797">
    <property type="component" value="Unassembled WGS sequence"/>
</dbReference>
<evidence type="ECO:0008006" key="3">
    <source>
        <dbReference type="Google" id="ProtNLM"/>
    </source>
</evidence>
<gene>
    <name evidence="1" type="ORF">FXV83_40335</name>
</gene>
<evidence type="ECO:0000313" key="2">
    <source>
        <dbReference type="Proteomes" id="UP000324797"/>
    </source>
</evidence>
<dbReference type="AlphaFoldDB" id="A0A5S4YAG0"/>
<reference evidence="1 2" key="1">
    <citation type="submission" date="2019-08" db="EMBL/GenBank/DDBJ databases">
        <title>Bradyrhizobium hipponensis sp. nov., a rhizobium isolated from a Lupinus angustifolius root nodule in Tunisia.</title>
        <authorList>
            <person name="Off K."/>
            <person name="Rejili M."/>
            <person name="Mars M."/>
            <person name="Brachmann A."/>
            <person name="Marin M."/>
        </authorList>
    </citation>
    <scope>NUCLEOTIDE SEQUENCE [LARGE SCALE GENOMIC DNA]</scope>
    <source>
        <strain evidence="2">aSej3</strain>
    </source>
</reference>
<dbReference type="EMBL" id="VSTH01000224">
    <property type="protein sequence ID" value="TYO61033.1"/>
    <property type="molecule type" value="Genomic_DNA"/>
</dbReference>
<proteinExistence type="predicted"/>
<keyword evidence="2" id="KW-1185">Reference proteome</keyword>
<comment type="caution">
    <text evidence="1">The sequence shown here is derived from an EMBL/GenBank/DDBJ whole genome shotgun (WGS) entry which is preliminary data.</text>
</comment>
<name>A0A5S4YAG0_9BRAD</name>
<protein>
    <recommendedName>
        <fullName evidence="3">HEPN domain-containing protein</fullName>
    </recommendedName>
</protein>
<evidence type="ECO:0000313" key="1">
    <source>
        <dbReference type="EMBL" id="TYO61033.1"/>
    </source>
</evidence>
<dbReference type="RefSeq" id="WP_148745595.1">
    <property type="nucleotide sequence ID" value="NZ_VSTH01000224.1"/>
</dbReference>
<organism evidence="1 2">
    <name type="scientific">Bradyrhizobium hipponense</name>
    <dbReference type="NCBI Taxonomy" id="2605638"/>
    <lineage>
        <taxon>Bacteria</taxon>
        <taxon>Pseudomonadati</taxon>
        <taxon>Pseudomonadota</taxon>
        <taxon>Alphaproteobacteria</taxon>
        <taxon>Hyphomicrobiales</taxon>
        <taxon>Nitrobacteraceae</taxon>
        <taxon>Bradyrhizobium</taxon>
    </lineage>
</organism>